<evidence type="ECO:0000256" key="2">
    <source>
        <dbReference type="ARBA" id="ARBA00023015"/>
    </source>
</evidence>
<dbReference type="PANTHER" id="PTHR43133:SF51">
    <property type="entry name" value="RNA POLYMERASE SIGMA FACTOR"/>
    <property type="match status" value="1"/>
</dbReference>
<dbReference type="SUPFAM" id="SSF88946">
    <property type="entry name" value="Sigma2 domain of RNA polymerase sigma factors"/>
    <property type="match status" value="1"/>
</dbReference>
<dbReference type="GO" id="GO:0006352">
    <property type="term" value="P:DNA-templated transcription initiation"/>
    <property type="evidence" value="ECO:0007669"/>
    <property type="project" value="InterPro"/>
</dbReference>
<sequence length="183" mass="21630">MNKMKKLVKKARRGNQQAFTELIKIYEQDLYRTAKSILKKDSDCADAIQETIIKVYKKLPTLREPSYFKTWMTRILINECRSMLKLRKKVIPVEQFYTHQHTHEHWNEVELKEIIEELDEKLKVTVTLYYIQDFKTHEIAEILDIPQGTVKSRLSQARNELSKALKHHERGRQDASGSDGSRT</sequence>
<dbReference type="GO" id="GO:0003677">
    <property type="term" value="F:DNA binding"/>
    <property type="evidence" value="ECO:0007669"/>
    <property type="project" value="InterPro"/>
</dbReference>
<dbReference type="InterPro" id="IPR013249">
    <property type="entry name" value="RNA_pol_sigma70_r4_t2"/>
</dbReference>
<evidence type="ECO:0000259" key="6">
    <source>
        <dbReference type="Pfam" id="PF04542"/>
    </source>
</evidence>
<dbReference type="SUPFAM" id="SSF88659">
    <property type="entry name" value="Sigma3 and sigma4 domains of RNA polymerase sigma factors"/>
    <property type="match status" value="1"/>
</dbReference>
<dbReference type="Proteomes" id="UP000030403">
    <property type="component" value="Unassembled WGS sequence"/>
</dbReference>
<feature type="region of interest" description="Disordered" evidence="5">
    <location>
        <begin position="161"/>
        <end position="183"/>
    </location>
</feature>
<dbReference type="Pfam" id="PF08281">
    <property type="entry name" value="Sigma70_r4_2"/>
    <property type="match status" value="1"/>
</dbReference>
<accession>A0A0A5G3C4</accession>
<dbReference type="eggNOG" id="COG1595">
    <property type="taxonomic scope" value="Bacteria"/>
</dbReference>
<keyword evidence="3" id="KW-0731">Sigma factor</keyword>
<dbReference type="PANTHER" id="PTHR43133">
    <property type="entry name" value="RNA POLYMERASE ECF-TYPE SIGMA FACTO"/>
    <property type="match status" value="1"/>
</dbReference>
<comment type="similarity">
    <text evidence="1">Belongs to the sigma-70 factor family. ECF subfamily.</text>
</comment>
<dbReference type="EMBL" id="AVPF01000030">
    <property type="protein sequence ID" value="KGX86519.1"/>
    <property type="molecule type" value="Genomic_DNA"/>
</dbReference>
<dbReference type="Pfam" id="PF04542">
    <property type="entry name" value="Sigma70_r2"/>
    <property type="match status" value="1"/>
</dbReference>
<feature type="domain" description="RNA polymerase sigma-70 region 2" evidence="6">
    <location>
        <begin position="22"/>
        <end position="88"/>
    </location>
</feature>
<dbReference type="STRING" id="1385511.GCA_000425225_01765"/>
<evidence type="ECO:0000313" key="8">
    <source>
        <dbReference type="EMBL" id="KGX86519.1"/>
    </source>
</evidence>
<dbReference type="InterPro" id="IPR014284">
    <property type="entry name" value="RNA_pol_sigma-70_dom"/>
</dbReference>
<keyword evidence="9" id="KW-1185">Reference proteome</keyword>
<evidence type="ECO:0000256" key="4">
    <source>
        <dbReference type="ARBA" id="ARBA00023163"/>
    </source>
</evidence>
<reference evidence="8 9" key="1">
    <citation type="submission" date="2013-08" db="EMBL/GenBank/DDBJ databases">
        <authorList>
            <person name="Huang J."/>
            <person name="Wang G."/>
        </authorList>
    </citation>
    <scope>NUCLEOTIDE SEQUENCE [LARGE SCALE GENOMIC DNA]</scope>
    <source>
        <strain evidence="8 9">BH030004</strain>
    </source>
</reference>
<feature type="domain" description="RNA polymerase sigma factor 70 region 4 type 2" evidence="7">
    <location>
        <begin position="110"/>
        <end position="161"/>
    </location>
</feature>
<evidence type="ECO:0000313" key="9">
    <source>
        <dbReference type="Proteomes" id="UP000030403"/>
    </source>
</evidence>
<evidence type="ECO:0000259" key="7">
    <source>
        <dbReference type="Pfam" id="PF08281"/>
    </source>
</evidence>
<dbReference type="InterPro" id="IPR036388">
    <property type="entry name" value="WH-like_DNA-bd_sf"/>
</dbReference>
<dbReference type="Gene3D" id="1.10.1740.10">
    <property type="match status" value="1"/>
</dbReference>
<proteinExistence type="inferred from homology"/>
<dbReference type="InterPro" id="IPR007627">
    <property type="entry name" value="RNA_pol_sigma70_r2"/>
</dbReference>
<protein>
    <submittedName>
        <fullName evidence="8">RNA polymerase subunit sigma-24</fullName>
    </submittedName>
</protein>
<dbReference type="Gene3D" id="1.10.10.10">
    <property type="entry name" value="Winged helix-like DNA-binding domain superfamily/Winged helix DNA-binding domain"/>
    <property type="match status" value="1"/>
</dbReference>
<name>A0A0A5G3C4_9BACI</name>
<organism evidence="8 9">
    <name type="scientific">Pontibacillus marinus BH030004 = DSM 16465</name>
    <dbReference type="NCBI Taxonomy" id="1385511"/>
    <lineage>
        <taxon>Bacteria</taxon>
        <taxon>Bacillati</taxon>
        <taxon>Bacillota</taxon>
        <taxon>Bacilli</taxon>
        <taxon>Bacillales</taxon>
        <taxon>Bacillaceae</taxon>
        <taxon>Pontibacillus</taxon>
    </lineage>
</organism>
<dbReference type="CDD" id="cd06171">
    <property type="entry name" value="Sigma70_r4"/>
    <property type="match status" value="1"/>
</dbReference>
<dbReference type="InterPro" id="IPR039425">
    <property type="entry name" value="RNA_pol_sigma-70-like"/>
</dbReference>
<dbReference type="InterPro" id="IPR013325">
    <property type="entry name" value="RNA_pol_sigma_r2"/>
</dbReference>
<evidence type="ECO:0000256" key="3">
    <source>
        <dbReference type="ARBA" id="ARBA00023082"/>
    </source>
</evidence>
<dbReference type="InterPro" id="IPR013324">
    <property type="entry name" value="RNA_pol_sigma_r3/r4-like"/>
</dbReference>
<dbReference type="AlphaFoldDB" id="A0A0A5G3C4"/>
<dbReference type="NCBIfam" id="TIGR02937">
    <property type="entry name" value="sigma70-ECF"/>
    <property type="match status" value="1"/>
</dbReference>
<evidence type="ECO:0000256" key="5">
    <source>
        <dbReference type="SAM" id="MobiDB-lite"/>
    </source>
</evidence>
<comment type="caution">
    <text evidence="8">The sequence shown here is derived from an EMBL/GenBank/DDBJ whole genome shotgun (WGS) entry which is preliminary data.</text>
</comment>
<keyword evidence="2" id="KW-0805">Transcription regulation</keyword>
<gene>
    <name evidence="8" type="ORF">N783_11920</name>
</gene>
<evidence type="ECO:0000256" key="1">
    <source>
        <dbReference type="ARBA" id="ARBA00010641"/>
    </source>
</evidence>
<dbReference type="GO" id="GO:0016987">
    <property type="term" value="F:sigma factor activity"/>
    <property type="evidence" value="ECO:0007669"/>
    <property type="project" value="UniProtKB-KW"/>
</dbReference>
<keyword evidence="4" id="KW-0804">Transcription</keyword>